<evidence type="ECO:0000256" key="1">
    <source>
        <dbReference type="SAM" id="MobiDB-lite"/>
    </source>
</evidence>
<protein>
    <recommendedName>
        <fullName evidence="5">BNR repeat protein</fullName>
    </recommendedName>
</protein>
<feature type="region of interest" description="Disordered" evidence="1">
    <location>
        <begin position="127"/>
        <end position="148"/>
    </location>
</feature>
<evidence type="ECO:0000313" key="4">
    <source>
        <dbReference type="Proteomes" id="UP000294508"/>
    </source>
</evidence>
<feature type="chain" id="PRO_5020679611" description="BNR repeat protein" evidence="2">
    <location>
        <begin position="26"/>
        <end position="618"/>
    </location>
</feature>
<proteinExistence type="predicted"/>
<gene>
    <name evidence="3" type="ORF">EV652_113192</name>
</gene>
<evidence type="ECO:0000313" key="3">
    <source>
        <dbReference type="EMBL" id="TCO19793.1"/>
    </source>
</evidence>
<evidence type="ECO:0008006" key="5">
    <source>
        <dbReference type="Google" id="ProtNLM"/>
    </source>
</evidence>
<dbReference type="InterPro" id="IPR015943">
    <property type="entry name" value="WD40/YVTN_repeat-like_dom_sf"/>
</dbReference>
<organism evidence="3 4">
    <name type="scientific">Kribbella steppae</name>
    <dbReference type="NCBI Taxonomy" id="2512223"/>
    <lineage>
        <taxon>Bacteria</taxon>
        <taxon>Bacillati</taxon>
        <taxon>Actinomycetota</taxon>
        <taxon>Actinomycetes</taxon>
        <taxon>Propionibacteriales</taxon>
        <taxon>Kribbellaceae</taxon>
        <taxon>Kribbella</taxon>
    </lineage>
</organism>
<keyword evidence="4" id="KW-1185">Reference proteome</keyword>
<feature type="region of interest" description="Disordered" evidence="1">
    <location>
        <begin position="570"/>
        <end position="618"/>
    </location>
</feature>
<dbReference type="AlphaFoldDB" id="A0A4R2H3W3"/>
<feature type="signal peptide" evidence="2">
    <location>
        <begin position="1"/>
        <end position="25"/>
    </location>
</feature>
<name>A0A4R2H3W3_9ACTN</name>
<dbReference type="OrthoDB" id="127969at2"/>
<comment type="caution">
    <text evidence="3">The sequence shown here is derived from an EMBL/GenBank/DDBJ whole genome shotgun (WGS) entry which is preliminary data.</text>
</comment>
<dbReference type="RefSeq" id="WP_132213250.1">
    <property type="nucleotide sequence ID" value="NZ_SLWN01000013.1"/>
</dbReference>
<dbReference type="SUPFAM" id="SSF50939">
    <property type="entry name" value="Sialidases"/>
    <property type="match status" value="1"/>
</dbReference>
<sequence length="618" mass="64380">MRRINVAATVAAAVAALLLPAPAQAAPITPGGSTEVTVGSNDQLFSQNKQNEPGLAVNPVNPAILAAGANDNIDMEACNAGDDRTCPFTPGVGLSGIQFSTDSGRTWTQPTYTGFSARVTPSCLGAPDVAPGQPPAGDTGCVPDPNGPIGTLPNYDVNGMVSNGDPELVFGPVPDASGNFSWANGQRLYYANIATNFPGNPGFPGDAAIAVSRTDDLAGAIAGDNDAWMDPVVVTRQNQALFSDKEQVWADNAEISPHFGNAYVCNVGFRGAAGAEPVLFARSTDGGDTWTTRQLSAATNNNQTGGRQGCAIRTDSQGVVYVVWVGTDIRTRQGVFFQARSFNGGQNFERPRAVVSGLGGIGQFDPAQGRFTIDGIAGARTNTFPSFDIANGAPTGADATDQILLTWSDDSQGTNLEKAFLVSSTNGGSTYSAKVVVSEGSDRANFPAVAISPDGTDAWLVYNAWLDPWRNDTTSARRVLGVVRHADITGTAHTVGAFTTVLRGAVGDGRASSANSLTSEFLGDYNYAVATRDYGSAVWNDMRNGTVCTAINTYRQAFVEDVLAGTTEPIVGDEKEDQDAAAELPATHSTELRPGPNNDCPATFGNSDIFGGTFSDDS</sequence>
<accession>A0A4R2H3W3</accession>
<dbReference type="InterPro" id="IPR036278">
    <property type="entry name" value="Sialidase_sf"/>
</dbReference>
<dbReference type="CDD" id="cd15482">
    <property type="entry name" value="Sialidase_non-viral"/>
    <property type="match status" value="1"/>
</dbReference>
<keyword evidence="2" id="KW-0732">Signal</keyword>
<dbReference type="Proteomes" id="UP000294508">
    <property type="component" value="Unassembled WGS sequence"/>
</dbReference>
<dbReference type="Gene3D" id="2.130.10.10">
    <property type="entry name" value="YVTN repeat-like/Quinoprotein amine dehydrogenase"/>
    <property type="match status" value="1"/>
</dbReference>
<dbReference type="EMBL" id="SLWN01000013">
    <property type="protein sequence ID" value="TCO19793.1"/>
    <property type="molecule type" value="Genomic_DNA"/>
</dbReference>
<evidence type="ECO:0000256" key="2">
    <source>
        <dbReference type="SAM" id="SignalP"/>
    </source>
</evidence>
<reference evidence="3 4" key="1">
    <citation type="journal article" date="2015" name="Stand. Genomic Sci.">
        <title>Genomic Encyclopedia of Bacterial and Archaeal Type Strains, Phase III: the genomes of soil and plant-associated and newly described type strains.</title>
        <authorList>
            <person name="Whitman W.B."/>
            <person name="Woyke T."/>
            <person name="Klenk H.P."/>
            <person name="Zhou Y."/>
            <person name="Lilburn T.G."/>
            <person name="Beck B.J."/>
            <person name="De Vos P."/>
            <person name="Vandamme P."/>
            <person name="Eisen J.A."/>
            <person name="Garrity G."/>
            <person name="Hugenholtz P."/>
            <person name="Kyrpides N.C."/>
        </authorList>
    </citation>
    <scope>NUCLEOTIDE SEQUENCE [LARGE SCALE GENOMIC DNA]</scope>
    <source>
        <strain evidence="3 4">VKM Ac-2572</strain>
    </source>
</reference>